<keyword evidence="1" id="KW-1133">Transmembrane helix</keyword>
<accession>A0A117N2F2</accession>
<sequence>MKVDAIRHFRWTVSRAAGRGKWLIIAAPLLIMIAVVGAVGLERGWWASRMTSDRPSVAVLPFAALNDDAKWVRIAGGITEDIITDLSQSRALVVIAASSSDPYKATTVDLREVGSKLGVNYVLEGSLQSSNDHIRITAQLIDAGTGEHVWSERYDRSTQDIFAVQNDVTERIAASLTGYESAIAGAQLKLIKRKPPNSLTAYDTYLMGMEVKHRLSKENLIEAERLFNKAIELDPQLARAMSVLYTSTT</sequence>
<dbReference type="OrthoDB" id="9807521at2"/>
<dbReference type="Proteomes" id="UP000053176">
    <property type="component" value="Unassembled WGS sequence"/>
</dbReference>
<keyword evidence="1" id="KW-0812">Transmembrane</keyword>
<evidence type="ECO:0000313" key="2">
    <source>
        <dbReference type="EMBL" id="KUM24876.1"/>
    </source>
</evidence>
<dbReference type="SUPFAM" id="SSF52964">
    <property type="entry name" value="TolB, N-terminal domain"/>
    <property type="match status" value="1"/>
</dbReference>
<gene>
    <name evidence="2" type="ORF">AU467_28865</name>
</gene>
<proteinExistence type="predicted"/>
<protein>
    <recommendedName>
        <fullName evidence="4">Adenylate/guanylate cyclase domain-containing protein</fullName>
    </recommendedName>
</protein>
<organism evidence="2 3">
    <name type="scientific">Rhizobium loti</name>
    <name type="common">Mesorhizobium loti</name>
    <dbReference type="NCBI Taxonomy" id="381"/>
    <lineage>
        <taxon>Bacteria</taxon>
        <taxon>Pseudomonadati</taxon>
        <taxon>Pseudomonadota</taxon>
        <taxon>Alphaproteobacteria</taxon>
        <taxon>Hyphomicrobiales</taxon>
        <taxon>Phyllobacteriaceae</taxon>
        <taxon>Mesorhizobium</taxon>
    </lineage>
</organism>
<dbReference type="EMBL" id="LPWA01000128">
    <property type="protein sequence ID" value="KUM24876.1"/>
    <property type="molecule type" value="Genomic_DNA"/>
</dbReference>
<keyword evidence="1" id="KW-0472">Membrane</keyword>
<evidence type="ECO:0000256" key="1">
    <source>
        <dbReference type="SAM" id="Phobius"/>
    </source>
</evidence>
<feature type="transmembrane region" description="Helical" evidence="1">
    <location>
        <begin position="20"/>
        <end position="41"/>
    </location>
</feature>
<evidence type="ECO:0000313" key="3">
    <source>
        <dbReference type="Proteomes" id="UP000053176"/>
    </source>
</evidence>
<dbReference type="Gene3D" id="3.40.50.10070">
    <property type="entry name" value="TolB, N-terminal domain"/>
    <property type="match status" value="1"/>
</dbReference>
<reference evidence="2 3" key="1">
    <citation type="submission" date="2015-12" db="EMBL/GenBank/DDBJ databases">
        <title>Draft genome sequence of Mesorhizobium sp. UFLA 01-765, a multitolerant efficient symbiont and plant-growth promoting strain isolated from Zn-mining soil using Leucaena leucocephala as a trap plant.</title>
        <authorList>
            <person name="Rangel W.M."/>
            <person name="Thijs S."/>
            <person name="Longatti S.M."/>
            <person name="Moreira F.M."/>
            <person name="Weyens N."/>
            <person name="Vangronsveld J."/>
            <person name="Van Hamme J.D."/>
            <person name="Bottos E.M."/>
            <person name="Rineau F."/>
        </authorList>
    </citation>
    <scope>NUCLEOTIDE SEQUENCE [LARGE SCALE GENOMIC DNA]</scope>
    <source>
        <strain evidence="2 3">UFLA 01-765</strain>
    </source>
</reference>
<name>A0A117N2F2_RHILI</name>
<evidence type="ECO:0008006" key="4">
    <source>
        <dbReference type="Google" id="ProtNLM"/>
    </source>
</evidence>
<dbReference type="AlphaFoldDB" id="A0A117N2F2"/>
<comment type="caution">
    <text evidence="2">The sequence shown here is derived from an EMBL/GenBank/DDBJ whole genome shotgun (WGS) entry which is preliminary data.</text>
</comment>